<feature type="transmembrane region" description="Helical" evidence="2">
    <location>
        <begin position="449"/>
        <end position="470"/>
    </location>
</feature>
<evidence type="ECO:0000313" key="3">
    <source>
        <dbReference type="EMBL" id="MFB9521837.1"/>
    </source>
</evidence>
<keyword evidence="4" id="KW-1185">Reference proteome</keyword>
<name>A0ABV5PF45_STRCM</name>
<feature type="compositionally biased region" description="Pro residues" evidence="1">
    <location>
        <begin position="430"/>
        <end position="439"/>
    </location>
</feature>
<feature type="compositionally biased region" description="Pro residues" evidence="1">
    <location>
        <begin position="395"/>
        <end position="416"/>
    </location>
</feature>
<keyword evidence="2" id="KW-1133">Transmembrane helix</keyword>
<organism evidence="3 4">
    <name type="scientific">Streptomyces cremeus</name>
    <dbReference type="NCBI Taxonomy" id="66881"/>
    <lineage>
        <taxon>Bacteria</taxon>
        <taxon>Bacillati</taxon>
        <taxon>Actinomycetota</taxon>
        <taxon>Actinomycetes</taxon>
        <taxon>Kitasatosporales</taxon>
        <taxon>Streptomycetaceae</taxon>
        <taxon>Streptomyces</taxon>
    </lineage>
</organism>
<keyword evidence="2" id="KW-0812">Transmembrane</keyword>
<dbReference type="RefSeq" id="WP_345228594.1">
    <property type="nucleotide sequence ID" value="NZ_BAAAXE010000015.1"/>
</dbReference>
<comment type="caution">
    <text evidence="3">The sequence shown here is derived from an EMBL/GenBank/DDBJ whole genome shotgun (WGS) entry which is preliminary data.</text>
</comment>
<evidence type="ECO:0000313" key="4">
    <source>
        <dbReference type="Proteomes" id="UP001589718"/>
    </source>
</evidence>
<feature type="compositionally biased region" description="Low complexity" evidence="1">
    <location>
        <begin position="65"/>
        <end position="77"/>
    </location>
</feature>
<accession>A0ABV5PF45</accession>
<reference evidence="3 4" key="1">
    <citation type="submission" date="2024-09" db="EMBL/GenBank/DDBJ databases">
        <authorList>
            <person name="Sun Q."/>
            <person name="Mori K."/>
        </authorList>
    </citation>
    <scope>NUCLEOTIDE SEQUENCE [LARGE SCALE GENOMIC DNA]</scope>
    <source>
        <strain evidence="3 4">JCM 4362</strain>
    </source>
</reference>
<sequence length="755" mass="75974">MSRETDSSSSGAQGRGGTAYPSGTTPYGQSPYPSLHQDGRTDAGTGADAHDEPAEAVEPDEPRTETTLTTRIRINIPGSRPIPPVVMRKPMADGKGDGSSAGGAADAESTGETVWPPSEPLSAAPTASSAAPAASAASDQPPLPTRVQGATVREQGAEGSAAGSASGDEKPASDWFAPRKSPVTPQPTPDRPAAPAPAQGGGLPYFTDGAGLPESGPVAGPIGPTTGPASGSSPLTPKAPTGGRDFTPEPTGRHQVPGMDTTGQHQVPGMDTTGQHQVPGMDTTGRHQMPGMDTTGQHQMPGMDTTGRHQVPGSGSASASGPWPDARPGQGAPPAYGTNPLTGGSGVGGPGDDTAVLTPQTDPRDDRPGPGPMAPPGHVSGDTLTSGVPVVQPDGPRPQFPAGPRPVPRLPDPPGASGPGQGAPVRDEPAPPPPAPKPAAPAKKGRSKVVLLAVGVVVIAGGVYGAGLLLNHTDVPKGTTVLGVDIGGGTKDEAVVKLDAALGKRATLPLQLSVDGRRTELAPANAGLSLDGQETVRGASGTDYNPVSVVGSLFGGARIAQPVIPVDEEKLTVALTSLAGTSGTASEGTVKFVPGKAVAVPGKPGKALDVQASMAKVRDAYLAQVRSGRTVPVELPAVAKQPTVTQAELDRAMKEFAEPAMSANVKITAGGQSIPLGPAKSLPKILSMKAVNGKLTPVYDLKVLKELCGSTFDNVMVNDPSGKRPVSMEDVRDAMQKALVGKTAAERTQAIDLNP</sequence>
<feature type="compositionally biased region" description="Polar residues" evidence="1">
    <location>
        <begin position="21"/>
        <end position="32"/>
    </location>
</feature>
<feature type="compositionally biased region" description="Pro residues" evidence="1">
    <location>
        <begin position="184"/>
        <end position="195"/>
    </location>
</feature>
<protein>
    <recommendedName>
        <fullName evidence="5">Peptidoglycan binding domain-containing protein</fullName>
    </recommendedName>
</protein>
<gene>
    <name evidence="3" type="ORF">ACFFTU_17985</name>
</gene>
<proteinExistence type="predicted"/>
<feature type="region of interest" description="Disordered" evidence="1">
    <location>
        <begin position="1"/>
        <end position="446"/>
    </location>
</feature>
<evidence type="ECO:0008006" key="5">
    <source>
        <dbReference type="Google" id="ProtNLM"/>
    </source>
</evidence>
<dbReference type="EMBL" id="JBHMCR010000009">
    <property type="protein sequence ID" value="MFB9521837.1"/>
    <property type="molecule type" value="Genomic_DNA"/>
</dbReference>
<evidence type="ECO:0000256" key="2">
    <source>
        <dbReference type="SAM" id="Phobius"/>
    </source>
</evidence>
<evidence type="ECO:0000256" key="1">
    <source>
        <dbReference type="SAM" id="MobiDB-lite"/>
    </source>
</evidence>
<feature type="compositionally biased region" description="Low complexity" evidence="1">
    <location>
        <begin position="120"/>
        <end position="140"/>
    </location>
</feature>
<dbReference type="Proteomes" id="UP001589718">
    <property type="component" value="Unassembled WGS sequence"/>
</dbReference>
<keyword evidence="2" id="KW-0472">Membrane</keyword>
<feature type="compositionally biased region" description="Low complexity" evidence="1">
    <location>
        <begin position="157"/>
        <end position="166"/>
    </location>
</feature>